<keyword evidence="1" id="KW-0812">Transmembrane</keyword>
<proteinExistence type="predicted"/>
<keyword evidence="1" id="KW-0472">Membrane</keyword>
<name>A0ABD6A0Z0_9EURY</name>
<evidence type="ECO:0000313" key="3">
    <source>
        <dbReference type="Proteomes" id="UP001596434"/>
    </source>
</evidence>
<feature type="transmembrane region" description="Helical" evidence="1">
    <location>
        <begin position="510"/>
        <end position="531"/>
    </location>
</feature>
<keyword evidence="3" id="KW-1185">Reference proteome</keyword>
<sequence>MNQRLAAVLLVVLLLVPATPVVAADSVVVGRADLSLTVPDNRVAPGETATLDVYVVNDARLVRGGPQEFENRVTTARTTTLDVGAVRGVDVVTDEIPVGTVPEGTHGPASIELTVPESVPPGTYRLPVTLSYTYTSTVLYDVTDRSDGPEYDDVEVTKRVSVPIVVEERPRFSIEDVETDAQIGGSGRMSVSVRHVGSEVVRGASVDLTSANDDLTFGGATTAESFVGEWRPGETKTVTFPVNVVDDAELRDYTVTGRISYTDSDGISGTSNELRSSVRPRAEQAFSLSGVESSLRIDHEGTVSGTVTNEGPTPITDAVVVFEPRSPNFDASETEFAIPDLAPGESAPFGFDVEVSSAADPGSRQLRFVVAYENEDGDNLTSDALTARLDVAPERDSFTVEATESTVRAGGSGRLVLRVTNADDETLSDVSAKLFVDDPISTDDDEAFVDELAPGDSAEISFEVSVAGGTFPKAYPVSLDFEYDRPDGTTLISDTVRLPITVEERRGGGLPVGLLVGLAAIALVGAAIIVARRR</sequence>
<dbReference type="InterPro" id="IPR013783">
    <property type="entry name" value="Ig-like_fold"/>
</dbReference>
<dbReference type="AlphaFoldDB" id="A0ABD6A0Z0"/>
<reference evidence="2 3" key="1">
    <citation type="journal article" date="2019" name="Int. J. Syst. Evol. Microbiol.">
        <title>The Global Catalogue of Microorganisms (GCM) 10K type strain sequencing project: providing services to taxonomists for standard genome sequencing and annotation.</title>
        <authorList>
            <consortium name="The Broad Institute Genomics Platform"/>
            <consortium name="The Broad Institute Genome Sequencing Center for Infectious Disease"/>
            <person name="Wu L."/>
            <person name="Ma J."/>
        </authorList>
    </citation>
    <scope>NUCLEOTIDE SEQUENCE [LARGE SCALE GENOMIC DNA]</scope>
    <source>
        <strain evidence="2 3">GX21</strain>
    </source>
</reference>
<dbReference type="Proteomes" id="UP001596434">
    <property type="component" value="Unassembled WGS sequence"/>
</dbReference>
<keyword evidence="1" id="KW-1133">Transmembrane helix</keyword>
<dbReference type="PANTHER" id="PTHR35902">
    <property type="entry name" value="S-LAYER DOMAIN-LIKE PROTEIN-RELATED"/>
    <property type="match status" value="1"/>
</dbReference>
<dbReference type="PANTHER" id="PTHR35902:SF3">
    <property type="entry name" value="NPCBM-ASSOCIATED, NEW3 DOMAIN OF ALPHA-GALACTOSIDASE"/>
    <property type="match status" value="1"/>
</dbReference>
<dbReference type="Gene3D" id="2.60.40.10">
    <property type="entry name" value="Immunoglobulins"/>
    <property type="match status" value="1"/>
</dbReference>
<organism evidence="2 3">
    <name type="scientific">Haloplanus litoreus</name>
    <dbReference type="NCBI Taxonomy" id="767515"/>
    <lineage>
        <taxon>Archaea</taxon>
        <taxon>Methanobacteriati</taxon>
        <taxon>Methanobacteriota</taxon>
        <taxon>Stenosarchaea group</taxon>
        <taxon>Halobacteria</taxon>
        <taxon>Halobacteriales</taxon>
        <taxon>Haloferacaceae</taxon>
        <taxon>Haloplanus</taxon>
    </lineage>
</organism>
<comment type="caution">
    <text evidence="2">The sequence shown here is derived from an EMBL/GenBank/DDBJ whole genome shotgun (WGS) entry which is preliminary data.</text>
</comment>
<gene>
    <name evidence="2" type="ORF">ACFQKE_13535</name>
</gene>
<evidence type="ECO:0000313" key="2">
    <source>
        <dbReference type="EMBL" id="MFC7256306.1"/>
    </source>
</evidence>
<accession>A0ABD6A0Z0</accession>
<dbReference type="EMBL" id="JBHTAT010000001">
    <property type="protein sequence ID" value="MFC7256306.1"/>
    <property type="molecule type" value="Genomic_DNA"/>
</dbReference>
<dbReference type="RefSeq" id="WP_379704985.1">
    <property type="nucleotide sequence ID" value="NZ_JBHTAT010000001.1"/>
</dbReference>
<protein>
    <submittedName>
        <fullName evidence="2">COG1361 S-layer family protein</fullName>
    </submittedName>
</protein>
<evidence type="ECO:0000256" key="1">
    <source>
        <dbReference type="SAM" id="Phobius"/>
    </source>
</evidence>